<dbReference type="AlphaFoldDB" id="A0A6M3II73"/>
<accession>A0A6M3II73</accession>
<sequence length="75" mass="8593">MKLLRLLGAEPSVLVQPKSYDFFDVQSLGQFKPTEPRGRPDSLTNDDIAWAREMGAETDEEILDYIRKHKEEVGN</sequence>
<proteinExistence type="predicted"/>
<protein>
    <submittedName>
        <fullName evidence="1">Uncharacterized protein</fullName>
    </submittedName>
</protein>
<dbReference type="EMBL" id="MT141257">
    <property type="protein sequence ID" value="QJA57159.1"/>
    <property type="molecule type" value="Genomic_DNA"/>
</dbReference>
<reference evidence="1" key="1">
    <citation type="submission" date="2020-03" db="EMBL/GenBank/DDBJ databases">
        <title>The deep terrestrial virosphere.</title>
        <authorList>
            <person name="Holmfeldt K."/>
            <person name="Nilsson E."/>
            <person name="Simone D."/>
            <person name="Lopez-Fernandez M."/>
            <person name="Wu X."/>
            <person name="de Brujin I."/>
            <person name="Lundin D."/>
            <person name="Andersson A."/>
            <person name="Bertilsson S."/>
            <person name="Dopson M."/>
        </authorList>
    </citation>
    <scope>NUCLEOTIDE SEQUENCE</scope>
    <source>
        <strain evidence="1">MM415B01699</strain>
    </source>
</reference>
<evidence type="ECO:0000313" key="1">
    <source>
        <dbReference type="EMBL" id="QJA57159.1"/>
    </source>
</evidence>
<organism evidence="1">
    <name type="scientific">viral metagenome</name>
    <dbReference type="NCBI Taxonomy" id="1070528"/>
    <lineage>
        <taxon>unclassified sequences</taxon>
        <taxon>metagenomes</taxon>
        <taxon>organismal metagenomes</taxon>
    </lineage>
</organism>
<name>A0A6M3II73_9ZZZZ</name>
<gene>
    <name evidence="1" type="ORF">MM415B01699_0009</name>
</gene>